<organism evidence="1 2">
    <name type="scientific">Shewanella algae</name>
    <dbReference type="NCBI Taxonomy" id="38313"/>
    <lineage>
        <taxon>Bacteria</taxon>
        <taxon>Pseudomonadati</taxon>
        <taxon>Pseudomonadota</taxon>
        <taxon>Gammaproteobacteria</taxon>
        <taxon>Alteromonadales</taxon>
        <taxon>Shewanellaceae</taxon>
        <taxon>Shewanella</taxon>
    </lineage>
</organism>
<accession>A0AAD1NMZ1</accession>
<evidence type="ECO:0000313" key="1">
    <source>
        <dbReference type="EMBL" id="BCV44779.1"/>
    </source>
</evidence>
<evidence type="ECO:0000313" key="2">
    <source>
        <dbReference type="Proteomes" id="UP000825078"/>
    </source>
</evidence>
<name>A0AAD1NMZ1_9GAMM</name>
<dbReference type="AlphaFoldDB" id="A0AAD1NMZ1"/>
<sequence length="75" mass="8692">MRPYPGYPTVDDESSTDNDAWAEEYSKGLEGYLYGPLLDLTYLFELEVYVMRDGANLNTKVEIKNQILSVFLKKY</sequence>
<reference evidence="1" key="1">
    <citation type="submission" date="2021-05" db="EMBL/GenBank/DDBJ databases">
        <title>Molecular characterization for Shewanella algae harboring chromosomal blaOXA-55-like strains isolated from clinical and environment sample.</title>
        <authorList>
            <person name="Ohama Y."/>
            <person name="Aoki K."/>
            <person name="Harada S."/>
            <person name="Moriya K."/>
            <person name="Ishii Y."/>
            <person name="Tateda K."/>
        </authorList>
    </citation>
    <scope>NUCLEOTIDE SEQUENCE</scope>
    <source>
        <strain evidence="1">TUM17379</strain>
    </source>
</reference>
<dbReference type="Proteomes" id="UP000825078">
    <property type="component" value="Chromosome"/>
</dbReference>
<gene>
    <name evidence="1" type="ORF">TUM17379_17970</name>
</gene>
<protein>
    <submittedName>
        <fullName evidence="1">Uncharacterized protein</fullName>
    </submittedName>
</protein>
<dbReference type="EMBL" id="AP024613">
    <property type="protein sequence ID" value="BCV44779.1"/>
    <property type="molecule type" value="Genomic_DNA"/>
</dbReference>
<proteinExistence type="predicted"/>